<dbReference type="SUPFAM" id="SSF53335">
    <property type="entry name" value="S-adenosyl-L-methionine-dependent methyltransferases"/>
    <property type="match status" value="1"/>
</dbReference>
<organism evidence="5 6">
    <name type="scientific">Hydrogenophaga aromaticivorans</name>
    <dbReference type="NCBI Taxonomy" id="2610898"/>
    <lineage>
        <taxon>Bacteria</taxon>
        <taxon>Pseudomonadati</taxon>
        <taxon>Pseudomonadota</taxon>
        <taxon>Betaproteobacteria</taxon>
        <taxon>Burkholderiales</taxon>
        <taxon>Comamonadaceae</taxon>
        <taxon>Hydrogenophaga</taxon>
    </lineage>
</organism>
<evidence type="ECO:0000313" key="5">
    <source>
        <dbReference type="EMBL" id="NWF45401.1"/>
    </source>
</evidence>
<dbReference type="AlphaFoldDB" id="A0A7Y8GVS3"/>
<dbReference type="GO" id="GO:0032259">
    <property type="term" value="P:methylation"/>
    <property type="evidence" value="ECO:0007669"/>
    <property type="project" value="UniProtKB-KW"/>
</dbReference>
<dbReference type="InterPro" id="IPR002941">
    <property type="entry name" value="DNA_methylase_N4/N6"/>
</dbReference>
<proteinExistence type="inferred from homology"/>
<dbReference type="Gene3D" id="3.40.50.150">
    <property type="entry name" value="Vaccinia Virus protein VP39"/>
    <property type="match status" value="1"/>
</dbReference>
<feature type="domain" description="DNA methylase N-4/N-6" evidence="4">
    <location>
        <begin position="32"/>
        <end position="274"/>
    </location>
</feature>
<name>A0A7Y8GVS3_9BURK</name>
<comment type="caution">
    <text evidence="5">The sequence shown here is derived from an EMBL/GenBank/DDBJ whole genome shotgun (WGS) entry which is preliminary data.</text>
</comment>
<evidence type="ECO:0000259" key="4">
    <source>
        <dbReference type="Pfam" id="PF01555"/>
    </source>
</evidence>
<sequence>MNCINQTNGKNFSLFHGDCVEVMSGLPSQSVDYSIFSPPFASLYTYSNSPRDMGNVRNDAEFFEHFDFLVAELARVMKPGHNVSFHCMLMPTSKERDGYIGLKDFRGELIRAFQKHGFIYASEVCIWKDPVTSMQRTKALGLLHKTVRTNACMSRQGIPDYLVTMRAPGEMMDKVTHTPETYPVDKWQKVASPVWMDINPNDTLQFRSAREHDDERHICPLQLEVIRRGIDLWTNPGDVVLSPFTGIGSEGFVALEMGRKFVGAELKDSYFKQASANLLMAEKEQAQGLFAPDEPEELSEAA</sequence>
<dbReference type="EC" id="2.1.1.-" evidence="3"/>
<accession>A0A7Y8GVS3</accession>
<evidence type="ECO:0000256" key="2">
    <source>
        <dbReference type="ARBA" id="ARBA00022679"/>
    </source>
</evidence>
<dbReference type="PRINTS" id="PR00508">
    <property type="entry name" value="S21N4MTFRASE"/>
</dbReference>
<dbReference type="GO" id="GO:0003677">
    <property type="term" value="F:DNA binding"/>
    <property type="evidence" value="ECO:0007669"/>
    <property type="project" value="InterPro"/>
</dbReference>
<evidence type="ECO:0000313" key="6">
    <source>
        <dbReference type="Proteomes" id="UP000545507"/>
    </source>
</evidence>
<dbReference type="Pfam" id="PF01555">
    <property type="entry name" value="N6_N4_Mtase"/>
    <property type="match status" value="1"/>
</dbReference>
<dbReference type="Proteomes" id="UP000545507">
    <property type="component" value="Unassembled WGS sequence"/>
</dbReference>
<dbReference type="EMBL" id="VYGV01000006">
    <property type="protein sequence ID" value="NWF45401.1"/>
    <property type="molecule type" value="Genomic_DNA"/>
</dbReference>
<dbReference type="InterPro" id="IPR029063">
    <property type="entry name" value="SAM-dependent_MTases_sf"/>
</dbReference>
<reference evidence="5 6" key="1">
    <citation type="submission" date="2019-09" db="EMBL/GenBank/DDBJ databases">
        <title>Hydrogenophaga aromatica sp. nov., isolated from a para-xylene-degrading enrichment culture.</title>
        <authorList>
            <person name="Tancsics A."/>
            <person name="Banerjee S."/>
        </authorList>
    </citation>
    <scope>NUCLEOTIDE SEQUENCE [LARGE SCALE GENOMIC DNA]</scope>
    <source>
        <strain evidence="5 6">D2P1</strain>
    </source>
</reference>
<dbReference type="InterPro" id="IPR001091">
    <property type="entry name" value="RM_Methyltransferase"/>
</dbReference>
<comment type="similarity">
    <text evidence="3">Belongs to the N(4)/N(6)-methyltransferase family.</text>
</comment>
<dbReference type="RefSeq" id="WP_177135249.1">
    <property type="nucleotide sequence ID" value="NZ_VYGV01000006.1"/>
</dbReference>
<evidence type="ECO:0000256" key="1">
    <source>
        <dbReference type="ARBA" id="ARBA00022603"/>
    </source>
</evidence>
<evidence type="ECO:0000256" key="3">
    <source>
        <dbReference type="RuleBase" id="RU362026"/>
    </source>
</evidence>
<keyword evidence="1 5" id="KW-0489">Methyltransferase</keyword>
<protein>
    <recommendedName>
        <fullName evidence="3">Methyltransferase</fullName>
        <ecNumber evidence="3">2.1.1.-</ecNumber>
    </recommendedName>
</protein>
<gene>
    <name evidence="5" type="ORF">F3K02_09095</name>
</gene>
<keyword evidence="2 5" id="KW-0808">Transferase</keyword>
<dbReference type="GO" id="GO:0008170">
    <property type="term" value="F:N-methyltransferase activity"/>
    <property type="evidence" value="ECO:0007669"/>
    <property type="project" value="InterPro"/>
</dbReference>
<keyword evidence="6" id="KW-1185">Reference proteome</keyword>